<evidence type="ECO:0000256" key="1">
    <source>
        <dbReference type="SAM" id="MobiDB-lite"/>
    </source>
</evidence>
<dbReference type="Proteomes" id="UP001152747">
    <property type="component" value="Unassembled WGS sequence"/>
</dbReference>
<protein>
    <recommendedName>
        <fullName evidence="5">Membralin</fullName>
    </recommendedName>
</protein>
<keyword evidence="2" id="KW-0472">Membrane</keyword>
<feature type="region of interest" description="Disordered" evidence="1">
    <location>
        <begin position="564"/>
        <end position="584"/>
    </location>
</feature>
<dbReference type="GO" id="GO:0005783">
    <property type="term" value="C:endoplasmic reticulum"/>
    <property type="evidence" value="ECO:0007669"/>
    <property type="project" value="TreeGrafter"/>
</dbReference>
<dbReference type="PANTHER" id="PTHR21650">
    <property type="entry name" value="MEMBRALIN/KINETOCHORE PROTEIN NUF2"/>
    <property type="match status" value="1"/>
</dbReference>
<feature type="transmembrane region" description="Helical" evidence="2">
    <location>
        <begin position="373"/>
        <end position="394"/>
    </location>
</feature>
<name>A0A9P1MV65_9PELO</name>
<feature type="transmembrane region" description="Helical" evidence="2">
    <location>
        <begin position="495"/>
        <end position="515"/>
    </location>
</feature>
<evidence type="ECO:0008006" key="5">
    <source>
        <dbReference type="Google" id="ProtNLM"/>
    </source>
</evidence>
<dbReference type="Pfam" id="PF09746">
    <property type="entry name" value="Membralin"/>
    <property type="match status" value="1"/>
</dbReference>
<comment type="caution">
    <text evidence="3">The sequence shown here is derived from an EMBL/GenBank/DDBJ whole genome shotgun (WGS) entry which is preliminary data.</text>
</comment>
<gene>
    <name evidence="3" type="ORF">CAMP_LOCUS4021</name>
</gene>
<dbReference type="EMBL" id="CANHGI010000002">
    <property type="protein sequence ID" value="CAI5441384.1"/>
    <property type="molecule type" value="Genomic_DNA"/>
</dbReference>
<evidence type="ECO:0000313" key="3">
    <source>
        <dbReference type="EMBL" id="CAI5441384.1"/>
    </source>
</evidence>
<feature type="region of interest" description="Disordered" evidence="1">
    <location>
        <begin position="29"/>
        <end position="55"/>
    </location>
</feature>
<keyword evidence="2" id="KW-1133">Transmembrane helix</keyword>
<dbReference type="InterPro" id="IPR019144">
    <property type="entry name" value="Membralin"/>
</dbReference>
<feature type="transmembrane region" description="Helical" evidence="2">
    <location>
        <begin position="415"/>
        <end position="435"/>
    </location>
</feature>
<reference evidence="3" key="1">
    <citation type="submission" date="2022-11" db="EMBL/GenBank/DDBJ databases">
        <authorList>
            <person name="Kikuchi T."/>
        </authorList>
    </citation>
    <scope>NUCLEOTIDE SEQUENCE</scope>
    <source>
        <strain evidence="3">PS1010</strain>
    </source>
</reference>
<sequence>MMSDENDLEVNIDVNLPFGIENQVGNVEIADRPLNPPPAPPPPVNNPTTAAQNQQNAQNQFGNVRDRLFHAMLVRIAIKYSSKVNLTCRRIIESVILFVALILLCSLLFVHIKFTKTSITCLDNVKKEWMTDGILRVEVIKNLKMLEKEEDYIRWYVREKSSRSCYLRVADIFKIGPRVIPAEIRAQGIMDAARQISIDHKNKYTVKPFADGGGLLSYFIRAPSALFSLETDDDEKDERLHRGNDPLEEEAIFAWRSQFNAHYSNDDDYEYVYRVEYAQLYGVLRLPEQFREKHGIPTVWMRIDSKSSCFGDSVSHLMMNSFVGYEDAVISALREKAINASTDTESNSRGYLHDLLTHEHYHLMGSFLGKSSYLTAAILMLIFTFAISMLLRFSHHQIFVFIIDLLHMFELQQPLHFPVAPIFTVILALVGMEAIMSEVFNDTTTAFYVILIVWVADQYDAICCHSPVSKRFWLRFFYVYQYFFYAYQYRFGGQYGTLALWTSATFILHSMIYFFHHHEMPLILYQDRLQQVLADLHAPQSGMGTVEVQTITVAVHSRPDSLATNETAQQNVENREPLSPSSVFDARGPVLIPESVQDEQMEQVVVEEEEDSRIPEEIVARGIVNDAMNELFNTNNTE</sequence>
<evidence type="ECO:0000313" key="4">
    <source>
        <dbReference type="Proteomes" id="UP001152747"/>
    </source>
</evidence>
<dbReference type="GO" id="GO:0034976">
    <property type="term" value="P:response to endoplasmic reticulum stress"/>
    <property type="evidence" value="ECO:0007669"/>
    <property type="project" value="TreeGrafter"/>
</dbReference>
<accession>A0A9P1MV65</accession>
<keyword evidence="2" id="KW-0812">Transmembrane</keyword>
<feature type="compositionally biased region" description="Low complexity" evidence="1">
    <location>
        <begin position="46"/>
        <end position="55"/>
    </location>
</feature>
<dbReference type="AlphaFoldDB" id="A0A9P1MV65"/>
<dbReference type="GO" id="GO:1904294">
    <property type="term" value="P:positive regulation of ERAD pathway"/>
    <property type="evidence" value="ECO:0007669"/>
    <property type="project" value="TreeGrafter"/>
</dbReference>
<evidence type="ECO:0000256" key="2">
    <source>
        <dbReference type="SAM" id="Phobius"/>
    </source>
</evidence>
<feature type="transmembrane region" description="Helical" evidence="2">
    <location>
        <begin position="91"/>
        <end position="112"/>
    </location>
</feature>
<feature type="transmembrane region" description="Helical" evidence="2">
    <location>
        <begin position="447"/>
        <end position="465"/>
    </location>
</feature>
<dbReference type="PANTHER" id="PTHR21650:SF4">
    <property type="entry name" value="MEMBRALIN"/>
    <property type="match status" value="1"/>
</dbReference>
<dbReference type="OrthoDB" id="6779347at2759"/>
<proteinExistence type="predicted"/>
<organism evidence="3 4">
    <name type="scientific">Caenorhabditis angaria</name>
    <dbReference type="NCBI Taxonomy" id="860376"/>
    <lineage>
        <taxon>Eukaryota</taxon>
        <taxon>Metazoa</taxon>
        <taxon>Ecdysozoa</taxon>
        <taxon>Nematoda</taxon>
        <taxon>Chromadorea</taxon>
        <taxon>Rhabditida</taxon>
        <taxon>Rhabditina</taxon>
        <taxon>Rhabditomorpha</taxon>
        <taxon>Rhabditoidea</taxon>
        <taxon>Rhabditidae</taxon>
        <taxon>Peloderinae</taxon>
        <taxon>Caenorhabditis</taxon>
    </lineage>
</organism>
<keyword evidence="4" id="KW-1185">Reference proteome</keyword>
<feature type="compositionally biased region" description="Pro residues" evidence="1">
    <location>
        <begin position="34"/>
        <end position="45"/>
    </location>
</feature>